<dbReference type="InterPro" id="IPR011712">
    <property type="entry name" value="Sig_transdc_His_kin_sub3_dim/P"/>
</dbReference>
<dbReference type="AlphaFoldDB" id="A0A2W2BEG5"/>
<sequence>MTDIKLYLTHLIIIISLFTSSALAQNPDTVSILKNEALIIKLEQKMPDSALQLLPQIFDDSRKIGFTKGLIFSLIETGNIYFIKGEYEKSLSRYRQALPYCDRSPAGLLFTAKLYYNISNVFYTRGNYDSAAQYCYKSMFLAEMFPAIIPGGRIYSNLGILMNRMGQPDKALYYLDKAAKAAGREKNYLLMAGILENKGFIYSHKKDTEKALGYFNAALKIAREHQFTEIEFITLTDIGTHYIGLDSAAKALPYLQTALRMHDQFLPEDLNTQSLFLSLGRAYYMLHDYDAAEKYLQLASDAKEASSLKDNQMQLQEILSLIYARKSNYEAAYKHLMNFNKLKDSIEGKDLTQNINQLEIKYRTAEKDKTLAQNQLLIAQQENSLKEKNSWIVIIIGCLLLLTTLLVARYRNVQQKQKLQTEKLLNLQRTQEIMMLRATMQGEEKERERLAGELHDGVGGMLAAVKMGYETLGLENNLSSQPGYTRVWKMLQEMGKDIRDAAHNLMPGVLLHNSLPEAVRLFCATVNENKSLHIDVQAYGDFQSFSEDFKLFSYRIIQELVQNTIKHANASKMLVQLISDNGLFSITAEDNGRGITDTNHHSGQGLLHLQSRIQSMSGQLSIESFEGKGTTVYIEFDLPGVNATTTL</sequence>
<accession>A0A2W2BEG5</accession>
<evidence type="ECO:0000259" key="8">
    <source>
        <dbReference type="PROSITE" id="PS50109"/>
    </source>
</evidence>
<keyword evidence="6" id="KW-1133">Transmembrane helix</keyword>
<dbReference type="InterPro" id="IPR005467">
    <property type="entry name" value="His_kinase_dom"/>
</dbReference>
<keyword evidence="5" id="KW-0175">Coiled coil</keyword>
<comment type="caution">
    <text evidence="9">The sequence shown here is derived from an EMBL/GenBank/DDBJ whole genome shotgun (WGS) entry which is preliminary data.</text>
</comment>
<keyword evidence="1" id="KW-0808">Transferase</keyword>
<dbReference type="RefSeq" id="WP_110999799.1">
    <property type="nucleotide sequence ID" value="NZ_QKTW01000020.1"/>
</dbReference>
<dbReference type="InterPro" id="IPR050482">
    <property type="entry name" value="Sensor_HK_TwoCompSys"/>
</dbReference>
<keyword evidence="4" id="KW-0802">TPR repeat</keyword>
<dbReference type="SUPFAM" id="SSF48452">
    <property type="entry name" value="TPR-like"/>
    <property type="match status" value="2"/>
</dbReference>
<feature type="signal peptide" evidence="7">
    <location>
        <begin position="1"/>
        <end position="24"/>
    </location>
</feature>
<dbReference type="Pfam" id="PF07730">
    <property type="entry name" value="HisKA_3"/>
    <property type="match status" value="1"/>
</dbReference>
<dbReference type="EMBL" id="QKTW01000020">
    <property type="protein sequence ID" value="PZF71986.1"/>
    <property type="molecule type" value="Genomic_DNA"/>
</dbReference>
<evidence type="ECO:0000256" key="3">
    <source>
        <dbReference type="ARBA" id="ARBA00023012"/>
    </source>
</evidence>
<keyword evidence="10" id="KW-1185">Reference proteome</keyword>
<dbReference type="Gene3D" id="1.25.40.10">
    <property type="entry name" value="Tetratricopeptide repeat domain"/>
    <property type="match status" value="2"/>
</dbReference>
<dbReference type="GO" id="GO:0016020">
    <property type="term" value="C:membrane"/>
    <property type="evidence" value="ECO:0007669"/>
    <property type="project" value="InterPro"/>
</dbReference>
<evidence type="ECO:0000256" key="2">
    <source>
        <dbReference type="ARBA" id="ARBA00022777"/>
    </source>
</evidence>
<dbReference type="InterPro" id="IPR019734">
    <property type="entry name" value="TPR_rpt"/>
</dbReference>
<keyword evidence="6" id="KW-0812">Transmembrane</keyword>
<feature type="repeat" description="TPR" evidence="4">
    <location>
        <begin position="192"/>
        <end position="225"/>
    </location>
</feature>
<evidence type="ECO:0000313" key="10">
    <source>
        <dbReference type="Proteomes" id="UP000248745"/>
    </source>
</evidence>
<feature type="transmembrane region" description="Helical" evidence="6">
    <location>
        <begin position="390"/>
        <end position="408"/>
    </location>
</feature>
<keyword evidence="7" id="KW-0732">Signal</keyword>
<dbReference type="InterPro" id="IPR011990">
    <property type="entry name" value="TPR-like_helical_dom_sf"/>
</dbReference>
<proteinExistence type="predicted"/>
<dbReference type="Proteomes" id="UP000248745">
    <property type="component" value="Unassembled WGS sequence"/>
</dbReference>
<dbReference type="InterPro" id="IPR003594">
    <property type="entry name" value="HATPase_dom"/>
</dbReference>
<keyword evidence="6" id="KW-0472">Membrane</keyword>
<evidence type="ECO:0000256" key="4">
    <source>
        <dbReference type="PROSITE-ProRule" id="PRU00339"/>
    </source>
</evidence>
<dbReference type="PANTHER" id="PTHR24421">
    <property type="entry name" value="NITRATE/NITRITE SENSOR PROTEIN NARX-RELATED"/>
    <property type="match status" value="1"/>
</dbReference>
<feature type="domain" description="Histidine kinase" evidence="8">
    <location>
        <begin position="555"/>
        <end position="640"/>
    </location>
</feature>
<dbReference type="SMART" id="SM00387">
    <property type="entry name" value="HATPase_c"/>
    <property type="match status" value="1"/>
</dbReference>
<keyword evidence="2" id="KW-0418">Kinase</keyword>
<dbReference type="CDD" id="cd16917">
    <property type="entry name" value="HATPase_UhpB-NarQ-NarX-like"/>
    <property type="match status" value="1"/>
</dbReference>
<protein>
    <recommendedName>
        <fullName evidence="8">Histidine kinase domain-containing protein</fullName>
    </recommendedName>
</protein>
<evidence type="ECO:0000256" key="6">
    <source>
        <dbReference type="SAM" id="Phobius"/>
    </source>
</evidence>
<dbReference type="PROSITE" id="PS50109">
    <property type="entry name" value="HIS_KIN"/>
    <property type="match status" value="1"/>
</dbReference>
<dbReference type="OrthoDB" id="617348at2"/>
<dbReference type="InterPro" id="IPR036890">
    <property type="entry name" value="HATPase_C_sf"/>
</dbReference>
<evidence type="ECO:0000256" key="5">
    <source>
        <dbReference type="SAM" id="Coils"/>
    </source>
</evidence>
<dbReference type="SMART" id="SM00028">
    <property type="entry name" value="TPR"/>
    <property type="match status" value="6"/>
</dbReference>
<keyword evidence="3" id="KW-0902">Two-component regulatory system</keyword>
<dbReference type="GO" id="GO:0046983">
    <property type="term" value="F:protein dimerization activity"/>
    <property type="evidence" value="ECO:0007669"/>
    <property type="project" value="InterPro"/>
</dbReference>
<feature type="coiled-coil region" evidence="5">
    <location>
        <begin position="348"/>
        <end position="382"/>
    </location>
</feature>
<organism evidence="9 10">
    <name type="scientific">Taibaiella soli</name>
    <dbReference type="NCBI Taxonomy" id="1649169"/>
    <lineage>
        <taxon>Bacteria</taxon>
        <taxon>Pseudomonadati</taxon>
        <taxon>Bacteroidota</taxon>
        <taxon>Chitinophagia</taxon>
        <taxon>Chitinophagales</taxon>
        <taxon>Chitinophagaceae</taxon>
        <taxon>Taibaiella</taxon>
    </lineage>
</organism>
<evidence type="ECO:0000256" key="7">
    <source>
        <dbReference type="SAM" id="SignalP"/>
    </source>
</evidence>
<dbReference type="SUPFAM" id="SSF55874">
    <property type="entry name" value="ATPase domain of HSP90 chaperone/DNA topoisomerase II/histidine kinase"/>
    <property type="match status" value="1"/>
</dbReference>
<dbReference type="Gene3D" id="1.20.5.1930">
    <property type="match status" value="1"/>
</dbReference>
<dbReference type="Pfam" id="PF13424">
    <property type="entry name" value="TPR_12"/>
    <property type="match status" value="2"/>
</dbReference>
<name>A0A2W2BEG5_9BACT</name>
<dbReference type="PROSITE" id="PS50005">
    <property type="entry name" value="TPR"/>
    <property type="match status" value="1"/>
</dbReference>
<evidence type="ECO:0000313" key="9">
    <source>
        <dbReference type="EMBL" id="PZF71986.1"/>
    </source>
</evidence>
<dbReference type="Pfam" id="PF02518">
    <property type="entry name" value="HATPase_c"/>
    <property type="match status" value="1"/>
</dbReference>
<reference evidence="9 10" key="1">
    <citation type="submission" date="2018-06" db="EMBL/GenBank/DDBJ databases">
        <title>Mucibacter soli gen. nov., sp. nov., a new member of the family Chitinophagaceae producing mucin.</title>
        <authorList>
            <person name="Kim M.-K."/>
            <person name="Park S."/>
            <person name="Kim T.-S."/>
            <person name="Joung Y."/>
            <person name="Han J.-H."/>
            <person name="Kim S.B."/>
        </authorList>
    </citation>
    <scope>NUCLEOTIDE SEQUENCE [LARGE SCALE GENOMIC DNA]</scope>
    <source>
        <strain evidence="9 10">R1-15</strain>
    </source>
</reference>
<evidence type="ECO:0000256" key="1">
    <source>
        <dbReference type="ARBA" id="ARBA00022679"/>
    </source>
</evidence>
<dbReference type="GO" id="GO:0000155">
    <property type="term" value="F:phosphorelay sensor kinase activity"/>
    <property type="evidence" value="ECO:0007669"/>
    <property type="project" value="InterPro"/>
</dbReference>
<feature type="chain" id="PRO_5016032239" description="Histidine kinase domain-containing protein" evidence="7">
    <location>
        <begin position="25"/>
        <end position="647"/>
    </location>
</feature>
<dbReference type="Gene3D" id="3.30.565.10">
    <property type="entry name" value="Histidine kinase-like ATPase, C-terminal domain"/>
    <property type="match status" value="1"/>
</dbReference>
<gene>
    <name evidence="9" type="ORF">DN068_15235</name>
</gene>